<evidence type="ECO:0000313" key="2">
    <source>
        <dbReference type="EMBL" id="KKR12074.1"/>
    </source>
</evidence>
<evidence type="ECO:0000313" key="3">
    <source>
        <dbReference type="Proteomes" id="UP000034690"/>
    </source>
</evidence>
<dbReference type="AlphaFoldDB" id="A0A0G0N7C6"/>
<evidence type="ECO:0008006" key="4">
    <source>
        <dbReference type="Google" id="ProtNLM"/>
    </source>
</evidence>
<feature type="coiled-coil region" evidence="1">
    <location>
        <begin position="65"/>
        <end position="120"/>
    </location>
</feature>
<comment type="caution">
    <text evidence="2">The sequence shown here is derived from an EMBL/GenBank/DDBJ whole genome shotgun (WGS) entry which is preliminary data.</text>
</comment>
<keyword evidence="1" id="KW-0175">Coiled coil</keyword>
<gene>
    <name evidence="2" type="ORF">UT40_C0029G0026</name>
</gene>
<organism evidence="2 3">
    <name type="scientific">Candidatus Woesebacteria bacterium GW2011_GWA1_39_21b</name>
    <dbReference type="NCBI Taxonomy" id="1618551"/>
    <lineage>
        <taxon>Bacteria</taxon>
        <taxon>Candidatus Woeseibacteriota</taxon>
    </lineage>
</organism>
<accession>A0A0G0N7C6</accession>
<name>A0A0G0N7C6_9BACT</name>
<reference evidence="2 3" key="1">
    <citation type="journal article" date="2015" name="Nature">
        <title>rRNA introns, odd ribosomes, and small enigmatic genomes across a large radiation of phyla.</title>
        <authorList>
            <person name="Brown C.T."/>
            <person name="Hug L.A."/>
            <person name="Thomas B.C."/>
            <person name="Sharon I."/>
            <person name="Castelle C.J."/>
            <person name="Singh A."/>
            <person name="Wilkins M.J."/>
            <person name="Williams K.H."/>
            <person name="Banfield J.F."/>
        </authorList>
    </citation>
    <scope>NUCLEOTIDE SEQUENCE [LARGE SCALE GENOMIC DNA]</scope>
</reference>
<protein>
    <recommendedName>
        <fullName evidence="4">Recombinase</fullName>
    </recommendedName>
</protein>
<proteinExistence type="predicted"/>
<sequence>HCTMYGGKHQKITGKRAEWIREDELTELFGNMFKGVQIPQDVLEDVLKTLKDSHQDKINYFNTITTQLNTEYQKYQNRIDQIYEDKLDGTISREEYDKRKEDYRTKQQSIRQKLETLEKADETYFTSASTLLNLANRACEIFLGSEMDEKRQLLGFVLQNCTFDGKNLDFTLKKPFDTLALCAKRQTWLPR</sequence>
<evidence type="ECO:0000256" key="1">
    <source>
        <dbReference type="SAM" id="Coils"/>
    </source>
</evidence>
<feature type="non-terminal residue" evidence="2">
    <location>
        <position position="1"/>
    </location>
</feature>
<dbReference type="EMBL" id="LBWQ01000029">
    <property type="protein sequence ID" value="KKR12074.1"/>
    <property type="molecule type" value="Genomic_DNA"/>
</dbReference>
<dbReference type="Proteomes" id="UP000034690">
    <property type="component" value="Unassembled WGS sequence"/>
</dbReference>